<protein>
    <submittedName>
        <fullName evidence="2">Uncharacterized protein</fullName>
    </submittedName>
</protein>
<evidence type="ECO:0000256" key="1">
    <source>
        <dbReference type="SAM" id="MobiDB-lite"/>
    </source>
</evidence>
<proteinExistence type="predicted"/>
<name>A0ABD1PSN8_9LAMI</name>
<dbReference type="AlphaFoldDB" id="A0ABD1PSN8"/>
<gene>
    <name evidence="2" type="ORF">Adt_42787</name>
</gene>
<dbReference type="EMBL" id="JBFOLK010000013">
    <property type="protein sequence ID" value="KAL2466936.1"/>
    <property type="molecule type" value="Genomic_DNA"/>
</dbReference>
<keyword evidence="3" id="KW-1185">Reference proteome</keyword>
<comment type="caution">
    <text evidence="2">The sequence shown here is derived from an EMBL/GenBank/DDBJ whole genome shotgun (WGS) entry which is preliminary data.</text>
</comment>
<feature type="compositionally biased region" description="Basic and acidic residues" evidence="1">
    <location>
        <begin position="1"/>
        <end position="15"/>
    </location>
</feature>
<organism evidence="2 3">
    <name type="scientific">Abeliophyllum distichum</name>
    <dbReference type="NCBI Taxonomy" id="126358"/>
    <lineage>
        <taxon>Eukaryota</taxon>
        <taxon>Viridiplantae</taxon>
        <taxon>Streptophyta</taxon>
        <taxon>Embryophyta</taxon>
        <taxon>Tracheophyta</taxon>
        <taxon>Spermatophyta</taxon>
        <taxon>Magnoliopsida</taxon>
        <taxon>eudicotyledons</taxon>
        <taxon>Gunneridae</taxon>
        <taxon>Pentapetalae</taxon>
        <taxon>asterids</taxon>
        <taxon>lamiids</taxon>
        <taxon>Lamiales</taxon>
        <taxon>Oleaceae</taxon>
        <taxon>Forsythieae</taxon>
        <taxon>Abeliophyllum</taxon>
    </lineage>
</organism>
<reference evidence="3" key="1">
    <citation type="submission" date="2024-07" db="EMBL/GenBank/DDBJ databases">
        <title>Two chromosome-level genome assemblies of Korean endemic species Abeliophyllum distichum and Forsythia ovata (Oleaceae).</title>
        <authorList>
            <person name="Jang H."/>
        </authorList>
    </citation>
    <scope>NUCLEOTIDE SEQUENCE [LARGE SCALE GENOMIC DNA]</scope>
</reference>
<dbReference type="Proteomes" id="UP001604336">
    <property type="component" value="Unassembled WGS sequence"/>
</dbReference>
<evidence type="ECO:0000313" key="3">
    <source>
        <dbReference type="Proteomes" id="UP001604336"/>
    </source>
</evidence>
<feature type="region of interest" description="Disordered" evidence="1">
    <location>
        <begin position="1"/>
        <end position="37"/>
    </location>
</feature>
<evidence type="ECO:0000313" key="2">
    <source>
        <dbReference type="EMBL" id="KAL2466936.1"/>
    </source>
</evidence>
<accession>A0ABD1PSN8</accession>
<sequence>MPIVEKPHRLDDKGKMPAVPVDQSKTDVPPFSSKEAPTLSKAADEALFTSWEQVMTSSALRYSFVTHPTTFSIPSTNDMNALKKTVLAYTSFMDKDISRASAASKKELLARLSEDLADAFLRLTLELLTDIRLTLRGIHQEVSLLLYENLELKSKKTSIVQTVVENGSLNIAIDKAKSTLNELYFEVVIENSLLMSLKAKMRDIQVKIDDYKMRLVAKKRNTSQEIERTRALMARYLEITVDDPNIVMEEFSTIDTR</sequence>